<dbReference type="InterPro" id="IPR041588">
    <property type="entry name" value="Integrase_H2C2"/>
</dbReference>
<reference evidence="3" key="1">
    <citation type="submission" date="2021-02" db="EMBL/GenBank/DDBJ databases">
        <authorList>
            <person name="Nowell W R."/>
        </authorList>
    </citation>
    <scope>NUCLEOTIDE SEQUENCE</scope>
</reference>
<gene>
    <name evidence="2" type="ORF">BYL167_LOCUS22445</name>
    <name evidence="3" type="ORF">GIL414_LOCUS25506</name>
</gene>
<dbReference type="Proteomes" id="UP000681967">
    <property type="component" value="Unassembled WGS sequence"/>
</dbReference>
<dbReference type="PANTHER" id="PTHR47266">
    <property type="entry name" value="ENDONUCLEASE-RELATED"/>
    <property type="match status" value="1"/>
</dbReference>
<dbReference type="EMBL" id="CAJOBJ010034763">
    <property type="protein sequence ID" value="CAF4293334.1"/>
    <property type="molecule type" value="Genomic_DNA"/>
</dbReference>
<dbReference type="FunFam" id="1.10.340.70:FF:000001">
    <property type="entry name" value="Retrovirus-related Pol polyprotein from transposon gypsy-like Protein"/>
    <property type="match status" value="1"/>
</dbReference>
<dbReference type="EMBL" id="CAJOBH010012947">
    <property type="protein sequence ID" value="CAF4172165.1"/>
    <property type="molecule type" value="Genomic_DNA"/>
</dbReference>
<sequence length="90" mass="10565">MIDALLKSYHDDPLGGHFGIKRTYFKIKNKFWWPHMKQSIFQHIRSCLPCQQHNISRSKKPGRLQPISTPEGPFQLIGIDYCGPFKRTPR</sequence>
<accession>A0A8S2TQD7</accession>
<dbReference type="Proteomes" id="UP000681720">
    <property type="component" value="Unassembled WGS sequence"/>
</dbReference>
<dbReference type="Gene3D" id="1.10.340.70">
    <property type="match status" value="1"/>
</dbReference>
<dbReference type="Pfam" id="PF17921">
    <property type="entry name" value="Integrase_H2C2"/>
    <property type="match status" value="1"/>
</dbReference>
<evidence type="ECO:0000259" key="1">
    <source>
        <dbReference type="Pfam" id="PF17921"/>
    </source>
</evidence>
<dbReference type="InterPro" id="IPR052160">
    <property type="entry name" value="Gypsy_RT_Integrase-like"/>
</dbReference>
<dbReference type="AlphaFoldDB" id="A0A8S2TQD7"/>
<evidence type="ECO:0000313" key="2">
    <source>
        <dbReference type="EMBL" id="CAF4172165.1"/>
    </source>
</evidence>
<evidence type="ECO:0000313" key="4">
    <source>
        <dbReference type="Proteomes" id="UP000681720"/>
    </source>
</evidence>
<evidence type="ECO:0000313" key="3">
    <source>
        <dbReference type="EMBL" id="CAF4293334.1"/>
    </source>
</evidence>
<protein>
    <recommendedName>
        <fullName evidence="1">Integrase zinc-binding domain-containing protein</fullName>
    </recommendedName>
</protein>
<proteinExistence type="predicted"/>
<organism evidence="3 4">
    <name type="scientific">Rotaria magnacalcarata</name>
    <dbReference type="NCBI Taxonomy" id="392030"/>
    <lineage>
        <taxon>Eukaryota</taxon>
        <taxon>Metazoa</taxon>
        <taxon>Spiralia</taxon>
        <taxon>Gnathifera</taxon>
        <taxon>Rotifera</taxon>
        <taxon>Eurotatoria</taxon>
        <taxon>Bdelloidea</taxon>
        <taxon>Philodinida</taxon>
        <taxon>Philodinidae</taxon>
        <taxon>Rotaria</taxon>
    </lineage>
</organism>
<feature type="domain" description="Integrase zinc-binding" evidence="1">
    <location>
        <begin position="3"/>
        <end position="55"/>
    </location>
</feature>
<name>A0A8S2TQD7_9BILA</name>
<feature type="non-terminal residue" evidence="3">
    <location>
        <position position="90"/>
    </location>
</feature>
<comment type="caution">
    <text evidence="3">The sequence shown here is derived from an EMBL/GenBank/DDBJ whole genome shotgun (WGS) entry which is preliminary data.</text>
</comment>